<feature type="region of interest" description="Disordered" evidence="1">
    <location>
        <begin position="325"/>
        <end position="492"/>
    </location>
</feature>
<dbReference type="STRING" id="4558.C5XVK3"/>
<name>C5XVK3_SORBI</name>
<dbReference type="Proteomes" id="UP000000768">
    <property type="component" value="Chromosome 4"/>
</dbReference>
<feature type="compositionally biased region" description="Basic and acidic residues" evidence="1">
    <location>
        <begin position="120"/>
        <end position="136"/>
    </location>
</feature>
<gene>
    <name evidence="2" type="ORF">SORBI_3004G185800</name>
</gene>
<feature type="compositionally biased region" description="Polar residues" evidence="1">
    <location>
        <begin position="31"/>
        <end position="46"/>
    </location>
</feature>
<proteinExistence type="predicted"/>
<dbReference type="OMA" id="LKPQWLM"/>
<feature type="compositionally biased region" description="Low complexity" evidence="1">
    <location>
        <begin position="335"/>
        <end position="346"/>
    </location>
</feature>
<feature type="compositionally biased region" description="Basic and acidic residues" evidence="1">
    <location>
        <begin position="69"/>
        <end position="87"/>
    </location>
</feature>
<dbReference type="AlphaFoldDB" id="C5XVK3"/>
<keyword evidence="3" id="KW-1185">Reference proteome</keyword>
<dbReference type="Gramene" id="EES05287">
    <property type="protein sequence ID" value="EES05287"/>
    <property type="gene ID" value="SORBI_3004G185800"/>
</dbReference>
<protein>
    <submittedName>
        <fullName evidence="2">Uncharacterized protein</fullName>
    </submittedName>
</protein>
<dbReference type="eggNOG" id="ENOG502QV8B">
    <property type="taxonomic scope" value="Eukaryota"/>
</dbReference>
<feature type="region of interest" description="Disordered" evidence="1">
    <location>
        <begin position="31"/>
        <end position="87"/>
    </location>
</feature>
<dbReference type="OrthoDB" id="1917528at2759"/>
<feature type="compositionally biased region" description="Low complexity" evidence="1">
    <location>
        <begin position="578"/>
        <end position="591"/>
    </location>
</feature>
<dbReference type="EMBL" id="CM000763">
    <property type="protein sequence ID" value="EES05287.1"/>
    <property type="molecule type" value="Genomic_DNA"/>
</dbReference>
<organism evidence="2 3">
    <name type="scientific">Sorghum bicolor</name>
    <name type="common">Sorghum</name>
    <name type="synonym">Sorghum vulgare</name>
    <dbReference type="NCBI Taxonomy" id="4558"/>
    <lineage>
        <taxon>Eukaryota</taxon>
        <taxon>Viridiplantae</taxon>
        <taxon>Streptophyta</taxon>
        <taxon>Embryophyta</taxon>
        <taxon>Tracheophyta</taxon>
        <taxon>Spermatophyta</taxon>
        <taxon>Magnoliopsida</taxon>
        <taxon>Liliopsida</taxon>
        <taxon>Poales</taxon>
        <taxon>Poaceae</taxon>
        <taxon>PACMAD clade</taxon>
        <taxon>Panicoideae</taxon>
        <taxon>Andropogonodae</taxon>
        <taxon>Andropogoneae</taxon>
        <taxon>Sorghinae</taxon>
        <taxon>Sorghum</taxon>
    </lineage>
</organism>
<feature type="compositionally biased region" description="Polar residues" evidence="1">
    <location>
        <begin position="384"/>
        <end position="403"/>
    </location>
</feature>
<feature type="compositionally biased region" description="Low complexity" evidence="1">
    <location>
        <begin position="54"/>
        <end position="68"/>
    </location>
</feature>
<dbReference type="InParanoid" id="C5XVK3"/>
<feature type="compositionally biased region" description="Low complexity" evidence="1">
    <location>
        <begin position="141"/>
        <end position="154"/>
    </location>
</feature>
<dbReference type="HOGENOM" id="CLU_442405_0_0_1"/>
<feature type="compositionally biased region" description="Polar residues" evidence="1">
    <location>
        <begin position="356"/>
        <end position="372"/>
    </location>
</feature>
<reference evidence="3" key="2">
    <citation type="journal article" date="2018" name="Plant J.">
        <title>The Sorghum bicolor reference genome: improved assembly, gene annotations, a transcriptome atlas, and signatures of genome organization.</title>
        <authorList>
            <person name="McCormick R.F."/>
            <person name="Truong S.K."/>
            <person name="Sreedasyam A."/>
            <person name="Jenkins J."/>
            <person name="Shu S."/>
            <person name="Sims D."/>
            <person name="Kennedy M."/>
            <person name="Amirebrahimi M."/>
            <person name="Weers B.D."/>
            <person name="McKinley B."/>
            <person name="Mattison A."/>
            <person name="Morishige D.T."/>
            <person name="Grimwood J."/>
            <person name="Schmutz J."/>
            <person name="Mullet J.E."/>
        </authorList>
    </citation>
    <scope>NUCLEOTIDE SEQUENCE [LARGE SCALE GENOMIC DNA]</scope>
    <source>
        <strain evidence="3">cv. BTx623</strain>
    </source>
</reference>
<evidence type="ECO:0000313" key="3">
    <source>
        <dbReference type="Proteomes" id="UP000000768"/>
    </source>
</evidence>
<evidence type="ECO:0000256" key="1">
    <source>
        <dbReference type="SAM" id="MobiDB-lite"/>
    </source>
</evidence>
<dbReference type="PANTHER" id="PTHR34112">
    <property type="entry name" value="C-JUN-AMINO-TERMINAL KINASE-INTERACTING PROTEIN"/>
    <property type="match status" value="1"/>
</dbReference>
<dbReference type="PANTHER" id="PTHR34112:SF16">
    <property type="entry name" value="OS02G0566700 PROTEIN"/>
    <property type="match status" value="1"/>
</dbReference>
<evidence type="ECO:0000313" key="2">
    <source>
        <dbReference type="EMBL" id="EES05287.1"/>
    </source>
</evidence>
<feature type="compositionally biased region" description="Polar residues" evidence="1">
    <location>
        <begin position="468"/>
        <end position="488"/>
    </location>
</feature>
<accession>C5XVK3</accession>
<sequence length="693" mass="74933">MEQDTPMLKPGWMQHDKAAGTANIWATASSHSDYQATGGSLRNHSSGHYRDHGSQQSSSGRSSGSNGSRRSDRDGMGKSRDYINFRKFKDRDRQRDFDSRDWESRPAAAVRDDFKSFSTCKSERDRMNRTRSKADTWNKGSGSTSRNNAVSSSRSNDIHISSTVASTGTVNTVRNAALGTSISNASVRTSVSNTSISNAVSNASNAASITFEREFPQLSSEDKNGRQGISKVPSASISTAIQNVPLISPDGWSSMLADLPLLSDPKKSLATSSLLHIAPSKQTEVVPNSGTALSMAETVMQAPPRISIRPQLSTEAQKIEERTLKQLTLRPITPPASKSSALSSLKIKGTRLGDPTNPSKTSQLLKIQSANGSARAPVKADVSKLSQPGSFQVLSREQNGTAHTTKDCPVKPVSPPTPLVSVETQKKPVVSQKLKFGTDERPLPLQGPSRDRKSNARDKVRFFEMLRTKSSNGSSTAFESGSQPSPSSLVDVKQDSSLNIGNDFSLFHSEMKCTGHGKCVCEEANSSEESQRHLSDTEEHIPSLKSVVGGMPQQPLVESREADSSSEPADTGDEGFQSSLSGSTEGSLSSTPADSDAGNEEASSLSEDTEPDDVYHPADISPEDKHFMMLLGWKEDEIVQVAPLDFDEIADTVKGCEELKKKLQSMEYKEDIKSILLHIELSEKLQQHKSTGA</sequence>
<dbReference type="KEGG" id="sbi:8068924"/>
<reference evidence="2 3" key="1">
    <citation type="journal article" date="2009" name="Nature">
        <title>The Sorghum bicolor genome and the diversification of grasses.</title>
        <authorList>
            <person name="Paterson A.H."/>
            <person name="Bowers J.E."/>
            <person name="Bruggmann R."/>
            <person name="Dubchak I."/>
            <person name="Grimwood J."/>
            <person name="Gundlach H."/>
            <person name="Haberer G."/>
            <person name="Hellsten U."/>
            <person name="Mitros T."/>
            <person name="Poliakov A."/>
            <person name="Schmutz J."/>
            <person name="Spannagl M."/>
            <person name="Tang H."/>
            <person name="Wang X."/>
            <person name="Wicker T."/>
            <person name="Bharti A.K."/>
            <person name="Chapman J."/>
            <person name="Feltus F.A."/>
            <person name="Gowik U."/>
            <person name="Grigoriev I.V."/>
            <person name="Lyons E."/>
            <person name="Maher C.A."/>
            <person name="Martis M."/>
            <person name="Narechania A."/>
            <person name="Otillar R.P."/>
            <person name="Penning B.W."/>
            <person name="Salamov A.A."/>
            <person name="Wang Y."/>
            <person name="Zhang L."/>
            <person name="Carpita N.C."/>
            <person name="Freeling M."/>
            <person name="Gingle A.R."/>
            <person name="Hash C.T."/>
            <person name="Keller B."/>
            <person name="Klein P."/>
            <person name="Kresovich S."/>
            <person name="McCann M.C."/>
            <person name="Ming R."/>
            <person name="Peterson D.G."/>
            <person name="Mehboob-ur-Rahman"/>
            <person name="Ware D."/>
            <person name="Westhoff P."/>
            <person name="Mayer K.F."/>
            <person name="Messing J."/>
            <person name="Rokhsar D.S."/>
        </authorList>
    </citation>
    <scope>NUCLEOTIDE SEQUENCE [LARGE SCALE GENOMIC DNA]</scope>
    <source>
        <strain evidence="3">cv. BTx623</strain>
    </source>
</reference>
<feature type="region of interest" description="Disordered" evidence="1">
    <location>
        <begin position="546"/>
        <end position="620"/>
    </location>
</feature>
<dbReference type="FunCoup" id="C5XVK3">
    <property type="interactions" value="2027"/>
</dbReference>
<feature type="region of interest" description="Disordered" evidence="1">
    <location>
        <begin position="120"/>
        <end position="154"/>
    </location>
</feature>
<feature type="compositionally biased region" description="Basic and acidic residues" evidence="1">
    <location>
        <begin position="449"/>
        <end position="467"/>
    </location>
</feature>